<dbReference type="Proteomes" id="UP000051952">
    <property type="component" value="Unassembled WGS sequence"/>
</dbReference>
<sequence length="128" mass="13960">GCVLHPFATIDATNGPIHIGDYCIIDEGAELVVPPPLDAHSSNAPFDTANRNSRAGVRAVGAKNRGSGPAKHILLHHIVLSHHHQHRSAAPLFGILRVWWMGRSLQTRCPLHERCLNMTTSHTTTQTT</sequence>
<dbReference type="InterPro" id="IPR011004">
    <property type="entry name" value="Trimer_LpxA-like_sf"/>
</dbReference>
<evidence type="ECO:0000313" key="1">
    <source>
        <dbReference type="EMBL" id="CUE89071.1"/>
    </source>
</evidence>
<proteinExistence type="predicted"/>
<feature type="non-terminal residue" evidence="1">
    <location>
        <position position="1"/>
    </location>
</feature>
<accession>A0A0S4IJK6</accession>
<name>A0A0S4IJK6_BODSA</name>
<dbReference type="AlphaFoldDB" id="A0A0S4IJK6"/>
<dbReference type="OrthoDB" id="2355at2759"/>
<gene>
    <name evidence="1" type="ORF">BSAL_57115</name>
</gene>
<dbReference type="VEuPathDB" id="TriTrypDB:BSAL_57115"/>
<evidence type="ECO:0000313" key="2">
    <source>
        <dbReference type="Proteomes" id="UP000051952"/>
    </source>
</evidence>
<protein>
    <submittedName>
        <fullName evidence="1">Uncharacterized protein</fullName>
    </submittedName>
</protein>
<dbReference type="EMBL" id="CYKH01000208">
    <property type="protein sequence ID" value="CUE89071.1"/>
    <property type="molecule type" value="Genomic_DNA"/>
</dbReference>
<organism evidence="1 2">
    <name type="scientific">Bodo saltans</name>
    <name type="common">Flagellated protozoan</name>
    <dbReference type="NCBI Taxonomy" id="75058"/>
    <lineage>
        <taxon>Eukaryota</taxon>
        <taxon>Discoba</taxon>
        <taxon>Euglenozoa</taxon>
        <taxon>Kinetoplastea</taxon>
        <taxon>Metakinetoplastina</taxon>
        <taxon>Eubodonida</taxon>
        <taxon>Bodonidae</taxon>
        <taxon>Bodo</taxon>
    </lineage>
</organism>
<dbReference type="Gene3D" id="2.160.10.10">
    <property type="entry name" value="Hexapeptide repeat proteins"/>
    <property type="match status" value="1"/>
</dbReference>
<reference evidence="2" key="1">
    <citation type="submission" date="2015-09" db="EMBL/GenBank/DDBJ databases">
        <authorList>
            <consortium name="Pathogen Informatics"/>
        </authorList>
    </citation>
    <scope>NUCLEOTIDE SEQUENCE [LARGE SCALE GENOMIC DNA]</scope>
    <source>
        <strain evidence="2">Lake Konstanz</strain>
    </source>
</reference>
<dbReference type="SUPFAM" id="SSF51161">
    <property type="entry name" value="Trimeric LpxA-like enzymes"/>
    <property type="match status" value="1"/>
</dbReference>
<keyword evidence="2" id="KW-1185">Reference proteome</keyword>